<sequence length="72" mass="8643">AKINILDTEEQVITLADEKELDKGIRYNNIDEFEDYLVPNIDYKNEFQSRLRILSSFDNILIWLLKFQSDFK</sequence>
<keyword evidence="2" id="KW-1185">Reference proteome</keyword>
<name>A0A9N9PBP9_9GLOM</name>
<organism evidence="1 2">
    <name type="scientific">Dentiscutata erythropus</name>
    <dbReference type="NCBI Taxonomy" id="1348616"/>
    <lineage>
        <taxon>Eukaryota</taxon>
        <taxon>Fungi</taxon>
        <taxon>Fungi incertae sedis</taxon>
        <taxon>Mucoromycota</taxon>
        <taxon>Glomeromycotina</taxon>
        <taxon>Glomeromycetes</taxon>
        <taxon>Diversisporales</taxon>
        <taxon>Gigasporaceae</taxon>
        <taxon>Dentiscutata</taxon>
    </lineage>
</organism>
<dbReference type="EMBL" id="CAJVPY010040095">
    <property type="protein sequence ID" value="CAG8805427.1"/>
    <property type="molecule type" value="Genomic_DNA"/>
</dbReference>
<evidence type="ECO:0000313" key="1">
    <source>
        <dbReference type="EMBL" id="CAG8805427.1"/>
    </source>
</evidence>
<gene>
    <name evidence="1" type="ORF">DERYTH_LOCUS24277</name>
</gene>
<evidence type="ECO:0000313" key="2">
    <source>
        <dbReference type="Proteomes" id="UP000789405"/>
    </source>
</evidence>
<comment type="caution">
    <text evidence="1">The sequence shown here is derived from an EMBL/GenBank/DDBJ whole genome shotgun (WGS) entry which is preliminary data.</text>
</comment>
<reference evidence="1" key="1">
    <citation type="submission" date="2021-06" db="EMBL/GenBank/DDBJ databases">
        <authorList>
            <person name="Kallberg Y."/>
            <person name="Tangrot J."/>
            <person name="Rosling A."/>
        </authorList>
    </citation>
    <scope>NUCLEOTIDE SEQUENCE</scope>
    <source>
        <strain evidence="1">MA453B</strain>
    </source>
</reference>
<proteinExistence type="predicted"/>
<protein>
    <submittedName>
        <fullName evidence="1">26170_t:CDS:1</fullName>
    </submittedName>
</protein>
<feature type="non-terminal residue" evidence="1">
    <location>
        <position position="1"/>
    </location>
</feature>
<dbReference type="Proteomes" id="UP000789405">
    <property type="component" value="Unassembled WGS sequence"/>
</dbReference>
<dbReference type="AlphaFoldDB" id="A0A9N9PBP9"/>
<feature type="non-terminal residue" evidence="1">
    <location>
        <position position="72"/>
    </location>
</feature>
<accession>A0A9N9PBP9</accession>